<organism evidence="9 10">
    <name type="scientific">Bison bison bison</name>
    <name type="common">North American plains bison</name>
    <dbReference type="NCBI Taxonomy" id="43346"/>
    <lineage>
        <taxon>Eukaryota</taxon>
        <taxon>Metazoa</taxon>
        <taxon>Chordata</taxon>
        <taxon>Craniata</taxon>
        <taxon>Vertebrata</taxon>
        <taxon>Euteleostomi</taxon>
        <taxon>Mammalia</taxon>
        <taxon>Eutheria</taxon>
        <taxon>Laurasiatheria</taxon>
        <taxon>Artiodactyla</taxon>
        <taxon>Ruminantia</taxon>
        <taxon>Pecora</taxon>
        <taxon>Bovidae</taxon>
        <taxon>Bovinae</taxon>
        <taxon>Bison</taxon>
    </lineage>
</organism>
<dbReference type="Proteomes" id="UP000515208">
    <property type="component" value="Unplaced"/>
</dbReference>
<dbReference type="GO" id="GO:0051225">
    <property type="term" value="P:spindle assembly"/>
    <property type="evidence" value="ECO:0007669"/>
    <property type="project" value="TreeGrafter"/>
</dbReference>
<evidence type="ECO:0000256" key="1">
    <source>
        <dbReference type="ARBA" id="ARBA00004300"/>
    </source>
</evidence>
<dbReference type="GO" id="GO:0051321">
    <property type="term" value="P:meiotic cell cycle"/>
    <property type="evidence" value="ECO:0007669"/>
    <property type="project" value="TreeGrafter"/>
</dbReference>
<dbReference type="InterPro" id="IPR042241">
    <property type="entry name" value="GCP_C_sf"/>
</dbReference>
<comment type="subcellular location">
    <subcellularLocation>
        <location evidence="1">Cytoplasm</location>
        <location evidence="1">Cytoskeleton</location>
        <location evidence="1">Microtubule organizing center</location>
        <location evidence="1">Centrosome</location>
    </subcellularLocation>
</comment>
<sequence>MRSLGFSHLQALREVAEVQKGEAGPPPSCWPWRGASKISACTVLSSGLFCALNRLSDLTPGSPGPEDTRARGGFAAAVAGGRSLQGQEEESPAPQETRCDGLEAVAWSWRDMLEEAESAADVAQQFQYAVRVIGSNFAPTVERDEFLVAEKIKKELTRQRREADAALFSELHRKLHSQGVLKNKWSVLYLLLSLSEDPRRQPGKVSNYATLFAQALPRDAHSTPYYYARPQTLPLNYQERSAPSAQSSGSLGSSGISSTGVHTLNGPTPPPPSLLPGQSHLGPGTGDCLRQQLGARLAWTLTASQPSLQTTTSRGVPSAASRSMTRPRRDGDAGGAVEVTEAALVRDILYVFQGIDGRNIKMSSADNCYKVEGKANLNKSLRDTAMRLAELGWLHNKIRKYTDQRSLDRSFGLVGQSFCAALHQELKEYYRLLSVLHSQLQLEDDQGVNLGFESSLTLRRLLVWTYDPKIRLKTLAALVDHCQGRKGGELASAVHAYTKTGDPSMRSLVQHILSLVSHPVLSFLYRWIYDGELEDTHHEFFVASDPTVKTDRLWHDKYTLRTSMIPSFMTMDQSRKVLLIGKSINFLHQVCHDQTPPTKMIAVPRSAEPLQDAADLFTDLENAFQGKIDAAYFETSKYLLDVLNRKYSLLDHMQAVRRYLLLGQGDFIRHLMDLLKPELARPATTLYQHNLTGILETAVRATNAQFDSPEILKRLDVRLLEVSPGDTGWDVFSLDYHVDGPIATVFTRECMSHYLRVFNFLWRAKRMEYILTDIRKGHMCNAKLLRSLPEFSGVLHHCHILASEMVHFIHQMQYYITFEVLECSWDELWNQVQQAQDLDHIIAAHEAFLGTVISRCLLDSDSRALLNQLRAVFDQIIELQSTQDAICRAALEELQRRLQFEDKKKQREAEGQWGVTAAEEEQENQRIREFRESIPKMCSQLRILTHFYQGVVQQFLVLLTTSSDESLRFLSFRLDFNEHYRAREPRLRVSLGARGRRSSHTWSCRTEGHQGPRLASSGPRIPRLLGGGTAGVHRCSLLMPCPALPTRGAGHQPRGGPALLQASPAAVTASVLPGDLETPLCTPATQAFWTWSDRRGQLVPTSSPPLVLSLAWVQVFGGDDVRV</sequence>
<dbReference type="InterPro" id="IPR041470">
    <property type="entry name" value="GCP_N"/>
</dbReference>
<feature type="domain" description="Gamma tubulin complex component C-terminal" evidence="7">
    <location>
        <begin position="649"/>
        <end position="980"/>
    </location>
</feature>
<dbReference type="GO" id="GO:0031122">
    <property type="term" value="P:cytoplasmic microtubule organization"/>
    <property type="evidence" value="ECO:0007669"/>
    <property type="project" value="TreeGrafter"/>
</dbReference>
<dbReference type="InterPro" id="IPR007259">
    <property type="entry name" value="GCP"/>
</dbReference>
<evidence type="ECO:0000313" key="9">
    <source>
        <dbReference type="Proteomes" id="UP000515208"/>
    </source>
</evidence>
<dbReference type="GO" id="GO:0007020">
    <property type="term" value="P:microtubule nucleation"/>
    <property type="evidence" value="ECO:0007669"/>
    <property type="project" value="InterPro"/>
</dbReference>
<evidence type="ECO:0000256" key="6">
    <source>
        <dbReference type="SAM" id="MobiDB-lite"/>
    </source>
</evidence>
<dbReference type="GO" id="GO:0005813">
    <property type="term" value="C:centrosome"/>
    <property type="evidence" value="ECO:0007669"/>
    <property type="project" value="UniProtKB-SubCell"/>
</dbReference>
<dbReference type="GO" id="GO:0000278">
    <property type="term" value="P:mitotic cell cycle"/>
    <property type="evidence" value="ECO:0007669"/>
    <property type="project" value="TreeGrafter"/>
</dbReference>
<evidence type="ECO:0000259" key="7">
    <source>
        <dbReference type="Pfam" id="PF04130"/>
    </source>
</evidence>
<name>A0A6P3GSK8_BISBB</name>
<evidence type="ECO:0000313" key="10">
    <source>
        <dbReference type="RefSeq" id="XP_010829844.1"/>
    </source>
</evidence>
<dbReference type="GO" id="GO:0000930">
    <property type="term" value="C:gamma-tubulin complex"/>
    <property type="evidence" value="ECO:0007669"/>
    <property type="project" value="TreeGrafter"/>
</dbReference>
<keyword evidence="9" id="KW-1185">Reference proteome</keyword>
<keyword evidence="4" id="KW-0493">Microtubule</keyword>
<keyword evidence="3" id="KW-0963">Cytoplasm</keyword>
<dbReference type="Gene3D" id="1.20.120.1900">
    <property type="entry name" value="Gamma-tubulin complex, C-terminal domain"/>
    <property type="match status" value="1"/>
</dbReference>
<dbReference type="GO" id="GO:0043015">
    <property type="term" value="F:gamma-tubulin binding"/>
    <property type="evidence" value="ECO:0007669"/>
    <property type="project" value="InterPro"/>
</dbReference>
<evidence type="ECO:0000256" key="4">
    <source>
        <dbReference type="ARBA" id="ARBA00022701"/>
    </source>
</evidence>
<dbReference type="RefSeq" id="XP_010829844.1">
    <property type="nucleotide sequence ID" value="XM_010831542.1"/>
</dbReference>
<feature type="region of interest" description="Disordered" evidence="6">
    <location>
        <begin position="306"/>
        <end position="334"/>
    </location>
</feature>
<dbReference type="KEGG" id="bbis:104982204"/>
<feature type="region of interest" description="Disordered" evidence="6">
    <location>
        <begin position="1001"/>
        <end position="1020"/>
    </location>
</feature>
<dbReference type="Pfam" id="PF04130">
    <property type="entry name" value="GCP_C_terminal"/>
    <property type="match status" value="1"/>
</dbReference>
<proteinExistence type="inferred from homology"/>
<feature type="compositionally biased region" description="Low complexity" evidence="6">
    <location>
        <begin position="241"/>
        <end position="266"/>
    </location>
</feature>
<evidence type="ECO:0000256" key="5">
    <source>
        <dbReference type="ARBA" id="ARBA00023212"/>
    </source>
</evidence>
<feature type="region of interest" description="Disordered" evidence="6">
    <location>
        <begin position="239"/>
        <end position="287"/>
    </location>
</feature>
<feature type="domain" description="Gamma tubulin complex component protein N-terminal" evidence="8">
    <location>
        <begin position="345"/>
        <end position="646"/>
    </location>
</feature>
<dbReference type="Pfam" id="PF17681">
    <property type="entry name" value="GCP_N_terminal"/>
    <property type="match status" value="1"/>
</dbReference>
<accession>A0A6P3GSK8</accession>
<evidence type="ECO:0000256" key="3">
    <source>
        <dbReference type="ARBA" id="ARBA00022490"/>
    </source>
</evidence>
<dbReference type="OrthoDB" id="5860513at2759"/>
<dbReference type="PANTHER" id="PTHR19302:SF14">
    <property type="entry name" value="GAMMA-TUBULIN COMPLEX COMPONENT 3"/>
    <property type="match status" value="1"/>
</dbReference>
<gene>
    <name evidence="10" type="primary">TUBGCP3</name>
</gene>
<dbReference type="GO" id="GO:0000922">
    <property type="term" value="C:spindle pole"/>
    <property type="evidence" value="ECO:0007669"/>
    <property type="project" value="InterPro"/>
</dbReference>
<dbReference type="PANTHER" id="PTHR19302">
    <property type="entry name" value="GAMMA TUBULIN COMPLEX PROTEIN"/>
    <property type="match status" value="1"/>
</dbReference>
<dbReference type="GeneID" id="104982204"/>
<feature type="compositionally biased region" description="Polar residues" evidence="6">
    <location>
        <begin position="306"/>
        <end position="324"/>
    </location>
</feature>
<dbReference type="GO" id="GO:0005874">
    <property type="term" value="C:microtubule"/>
    <property type="evidence" value="ECO:0007669"/>
    <property type="project" value="UniProtKB-KW"/>
</dbReference>
<dbReference type="InterPro" id="IPR040457">
    <property type="entry name" value="GCP_C"/>
</dbReference>
<evidence type="ECO:0000259" key="8">
    <source>
        <dbReference type="Pfam" id="PF17681"/>
    </source>
</evidence>
<evidence type="ECO:0000256" key="2">
    <source>
        <dbReference type="ARBA" id="ARBA00010337"/>
    </source>
</evidence>
<dbReference type="AlphaFoldDB" id="A0A6P3GSK8"/>
<keyword evidence="5" id="KW-0206">Cytoskeleton</keyword>
<protein>
    <submittedName>
        <fullName evidence="10">Gamma-tubulin complex component 3</fullName>
    </submittedName>
</protein>
<dbReference type="CTD" id="10426"/>
<comment type="similarity">
    <text evidence="2">Belongs to the TUBGCP family.</text>
</comment>
<reference evidence="10" key="1">
    <citation type="submission" date="2025-08" db="UniProtKB">
        <authorList>
            <consortium name="RefSeq"/>
        </authorList>
    </citation>
    <scope>IDENTIFICATION</scope>
    <source>
        <tissue evidence="10">Blood</tissue>
    </source>
</reference>
<dbReference type="GO" id="GO:0051011">
    <property type="term" value="F:microtubule minus-end binding"/>
    <property type="evidence" value="ECO:0007669"/>
    <property type="project" value="TreeGrafter"/>
</dbReference>